<dbReference type="GO" id="GO:0016740">
    <property type="term" value="F:transferase activity"/>
    <property type="evidence" value="ECO:0007669"/>
    <property type="project" value="UniProtKB-KW"/>
</dbReference>
<reference evidence="3" key="1">
    <citation type="journal article" date="2019" name="Nat. Commun.">
        <title>The genome of broomcorn millet.</title>
        <authorList>
            <person name="Zou C."/>
            <person name="Miki D."/>
            <person name="Li D."/>
            <person name="Tang Q."/>
            <person name="Xiao L."/>
            <person name="Rajput S."/>
            <person name="Deng P."/>
            <person name="Jia W."/>
            <person name="Huang R."/>
            <person name="Zhang M."/>
            <person name="Sun Y."/>
            <person name="Hu J."/>
            <person name="Fu X."/>
            <person name="Schnable P.S."/>
            <person name="Li F."/>
            <person name="Zhang H."/>
            <person name="Feng B."/>
            <person name="Zhu X."/>
            <person name="Liu R."/>
            <person name="Schnable J.C."/>
            <person name="Zhu J.-K."/>
            <person name="Zhang H."/>
        </authorList>
    </citation>
    <scope>NUCLEOTIDE SEQUENCE [LARGE SCALE GENOMIC DNA]</scope>
</reference>
<evidence type="ECO:0000313" key="2">
    <source>
        <dbReference type="EMBL" id="RLM62220.1"/>
    </source>
</evidence>
<gene>
    <name evidence="2" type="ORF">C2845_PM14G09580</name>
</gene>
<feature type="region of interest" description="Disordered" evidence="1">
    <location>
        <begin position="63"/>
        <end position="93"/>
    </location>
</feature>
<organism evidence="2 3">
    <name type="scientific">Panicum miliaceum</name>
    <name type="common">Proso millet</name>
    <name type="synonym">Broomcorn millet</name>
    <dbReference type="NCBI Taxonomy" id="4540"/>
    <lineage>
        <taxon>Eukaryota</taxon>
        <taxon>Viridiplantae</taxon>
        <taxon>Streptophyta</taxon>
        <taxon>Embryophyta</taxon>
        <taxon>Tracheophyta</taxon>
        <taxon>Spermatophyta</taxon>
        <taxon>Magnoliopsida</taxon>
        <taxon>Liliopsida</taxon>
        <taxon>Poales</taxon>
        <taxon>Poaceae</taxon>
        <taxon>PACMAD clade</taxon>
        <taxon>Panicoideae</taxon>
        <taxon>Panicodae</taxon>
        <taxon>Paniceae</taxon>
        <taxon>Panicinae</taxon>
        <taxon>Panicum</taxon>
        <taxon>Panicum sect. Panicum</taxon>
    </lineage>
</organism>
<sequence>MPERPVANRARGDLAAVSCVDREAQGRDPLLEAQTMFANKPPKKAFQFIHCWLNVRIRPKFQSVDKSHKRPRPSKSSTLSEGGVEEQEGDGSELNNIIRNKDDEITNLKNLVYCHSDDAEKLIKVLQDAYMQLVECATQIHDMATEKELKYKELEELTGAAQVAVDMVDPPKEGVISERMLLERLHEAPQKISGYISEITKLM</sequence>
<protein>
    <submittedName>
        <fullName evidence="2">Glutathione S-transferase T3-like</fullName>
    </submittedName>
</protein>
<proteinExistence type="predicted"/>
<dbReference type="EMBL" id="PQIB02000016">
    <property type="protein sequence ID" value="RLM62220.1"/>
    <property type="molecule type" value="Genomic_DNA"/>
</dbReference>
<name>A0A3L6PS91_PANMI</name>
<accession>A0A3L6PS91</accession>
<evidence type="ECO:0000256" key="1">
    <source>
        <dbReference type="SAM" id="MobiDB-lite"/>
    </source>
</evidence>
<comment type="caution">
    <text evidence="2">The sequence shown here is derived from an EMBL/GenBank/DDBJ whole genome shotgun (WGS) entry which is preliminary data.</text>
</comment>
<dbReference type="AlphaFoldDB" id="A0A3L6PS91"/>
<keyword evidence="3" id="KW-1185">Reference proteome</keyword>
<evidence type="ECO:0000313" key="3">
    <source>
        <dbReference type="Proteomes" id="UP000275267"/>
    </source>
</evidence>
<dbReference type="Proteomes" id="UP000275267">
    <property type="component" value="Unassembled WGS sequence"/>
</dbReference>